<evidence type="ECO:0000256" key="2">
    <source>
        <dbReference type="SAM" id="Phobius"/>
    </source>
</evidence>
<feature type="region of interest" description="Disordered" evidence="1">
    <location>
        <begin position="269"/>
        <end position="294"/>
    </location>
</feature>
<keyword evidence="2" id="KW-1133">Transmembrane helix</keyword>
<dbReference type="EMBL" id="GU567972">
    <property type="protein sequence ID" value="ADI22008.1"/>
    <property type="molecule type" value="Genomic_DNA"/>
</dbReference>
<feature type="transmembrane region" description="Helical" evidence="2">
    <location>
        <begin position="12"/>
        <end position="31"/>
    </location>
</feature>
<evidence type="ECO:0000256" key="1">
    <source>
        <dbReference type="SAM" id="MobiDB-lite"/>
    </source>
</evidence>
<feature type="compositionally biased region" description="Basic and acidic residues" evidence="1">
    <location>
        <begin position="280"/>
        <end position="294"/>
    </location>
</feature>
<reference evidence="3" key="1">
    <citation type="submission" date="2010-01" db="EMBL/GenBank/DDBJ databases">
        <title>Genome fragments of uncultured bacteria from the North Pacific subtropical Gyre.</title>
        <authorList>
            <person name="Pham V.D."/>
            <person name="Delong E.F."/>
        </authorList>
    </citation>
    <scope>NUCLEOTIDE SEQUENCE</scope>
</reference>
<proteinExistence type="predicted"/>
<protein>
    <submittedName>
        <fullName evidence="3">Uncharacterized protein</fullName>
    </submittedName>
</protein>
<organism evidence="3">
    <name type="scientific">uncultured myxobacterium HF0200_01L06</name>
    <dbReference type="NCBI Taxonomy" id="723556"/>
    <lineage>
        <taxon>Bacteria</taxon>
        <taxon>Pseudomonadati</taxon>
        <taxon>Myxococcota</taxon>
        <taxon>Myxococcia</taxon>
        <taxon>Myxococcales</taxon>
        <taxon>environmental samples</taxon>
    </lineage>
</organism>
<name>E7C3I4_9BACT</name>
<keyword evidence="2" id="KW-0472">Membrane</keyword>
<keyword evidence="2" id="KW-0812">Transmembrane</keyword>
<dbReference type="AlphaFoldDB" id="E7C3I4"/>
<evidence type="ECO:0000313" key="3">
    <source>
        <dbReference type="EMBL" id="ADI22008.1"/>
    </source>
</evidence>
<sequence>MRKPERPSHAPFVLGALRIAAAGLVVVAALLPTHVWGESSLVFPLPEKFESVPAVTYDPNGNRLGTASMSVEWVDPETARLIGTVTLDDGGGTRVQADFRLVDEGRHLRLIRQISESTTDEGRSLGTLLIEHEKGMARCTPPPDTGLAAKELTLPEPDRVANVPLHLLFAPLARGDAQNLDFDILLCRNEPRFMKFAANVVERNAGDSEVEGVEIEYAPDFGPLLSFFASSMVPELRFWVDGENRDRYLSHRMPLYSDGPEVWVIREGTTPADLGFEPRSTSESRPPLKEESQP</sequence>
<accession>E7C3I4</accession>